<dbReference type="EMBL" id="CP102480">
    <property type="protein sequence ID" value="UUX51131.1"/>
    <property type="molecule type" value="Genomic_DNA"/>
</dbReference>
<dbReference type="Proteomes" id="UP001060336">
    <property type="component" value="Chromosome"/>
</dbReference>
<feature type="domain" description="DUF2007" evidence="1">
    <location>
        <begin position="1"/>
        <end position="66"/>
    </location>
</feature>
<proteinExistence type="predicted"/>
<evidence type="ECO:0000259" key="1">
    <source>
        <dbReference type="Pfam" id="PF09413"/>
    </source>
</evidence>
<dbReference type="InterPro" id="IPR011322">
    <property type="entry name" value="N-reg_PII-like_a/b"/>
</dbReference>
<protein>
    <submittedName>
        <fullName evidence="2">DUF2007 domain-containing protein</fullName>
    </submittedName>
</protein>
<evidence type="ECO:0000313" key="2">
    <source>
        <dbReference type="EMBL" id="UUX51131.1"/>
    </source>
</evidence>
<gene>
    <name evidence="2" type="ORF">NUH88_05430</name>
</gene>
<dbReference type="SUPFAM" id="SSF54913">
    <property type="entry name" value="GlnB-like"/>
    <property type="match status" value="1"/>
</dbReference>
<evidence type="ECO:0000313" key="3">
    <source>
        <dbReference type="Proteomes" id="UP001060336"/>
    </source>
</evidence>
<dbReference type="RefSeq" id="WP_257770434.1">
    <property type="nucleotide sequence ID" value="NZ_CP102480.1"/>
</dbReference>
<dbReference type="AlphaFoldDB" id="A0A9J7ATU6"/>
<reference evidence="2" key="1">
    <citation type="submission" date="2022-08" db="EMBL/GenBank/DDBJ databases">
        <title>Nisaea acidiphila sp. nov., isolated from a marine algal debris and emended description of the genus Nisaea Urios et al. 2008.</title>
        <authorList>
            <person name="Kwon K."/>
        </authorList>
    </citation>
    <scope>NUCLEOTIDE SEQUENCE</scope>
    <source>
        <strain evidence="2">MEBiC11861</strain>
    </source>
</reference>
<dbReference type="Gene3D" id="3.30.70.790">
    <property type="entry name" value="UreE, C-terminal domain"/>
    <property type="match status" value="1"/>
</dbReference>
<dbReference type="InterPro" id="IPR018551">
    <property type="entry name" value="DUF2007"/>
</dbReference>
<sequence length="73" mass="8008">MKELLRSTDLVRLSFLSALLRDAGVEPLVLDNHMSVLEGSANAIPRRLAVSDEDYAAAKRVLEEAGEPLDEDD</sequence>
<accession>A0A9J7ATU6</accession>
<name>A0A9J7ATU6_9PROT</name>
<dbReference type="KEGG" id="naci:NUH88_05430"/>
<organism evidence="2 3">
    <name type="scientific">Nisaea acidiphila</name>
    <dbReference type="NCBI Taxonomy" id="1862145"/>
    <lineage>
        <taxon>Bacteria</taxon>
        <taxon>Pseudomonadati</taxon>
        <taxon>Pseudomonadota</taxon>
        <taxon>Alphaproteobacteria</taxon>
        <taxon>Rhodospirillales</taxon>
        <taxon>Thalassobaculaceae</taxon>
        <taxon>Nisaea</taxon>
    </lineage>
</organism>
<keyword evidence="3" id="KW-1185">Reference proteome</keyword>
<dbReference type="Pfam" id="PF09413">
    <property type="entry name" value="DUF2007"/>
    <property type="match status" value="1"/>
</dbReference>